<gene>
    <name evidence="1" type="ORF">JKF63_07054</name>
</gene>
<sequence length="339" mass="35851">MASTFVDVYALALKALDHAAWEFFCELEDRILYSAACLLKNLELVALRPAVGYSSAAAAAVSPSSASYMKPAQGSSGTSTAGATGGEAWVAAGILRYVRESLQASVFHPHQTKVDSSTASAPARLAKDISRVREHLSFEQSSLSSAPLPTLVLTELSAVCQGVLVLSALWLSTKFWATISESSILSGLIAWFLRLSLPSSNERTAAGSFSEGSALKPTSNDKLRSCRGSTTAAVPIKQVDTETLCCASTPPSSSPVHLESGWCTGVPDARVELASGREGSAACLVCEHVVSDYEIRSCDPLAHLTWLDGGIAEAAEWLASDVEDTEMILLRCSDYTIPL</sequence>
<dbReference type="Proteomes" id="UP000674318">
    <property type="component" value="Unassembled WGS sequence"/>
</dbReference>
<proteinExistence type="predicted"/>
<reference evidence="1 2" key="1">
    <citation type="submission" date="2021-02" db="EMBL/GenBank/DDBJ databases">
        <title>Porcisia hertigi Genome sequencing and assembly.</title>
        <authorList>
            <person name="Almutairi H."/>
            <person name="Gatherer D."/>
        </authorList>
    </citation>
    <scope>NUCLEOTIDE SEQUENCE [LARGE SCALE GENOMIC DNA]</scope>
    <source>
        <strain evidence="1 2">C119</strain>
    </source>
</reference>
<dbReference type="EMBL" id="JAFJZO010000011">
    <property type="protein sequence ID" value="KAG5510158.1"/>
    <property type="molecule type" value="Genomic_DNA"/>
</dbReference>
<organism evidence="1 2">
    <name type="scientific">Porcisia hertigi</name>
    <dbReference type="NCBI Taxonomy" id="2761500"/>
    <lineage>
        <taxon>Eukaryota</taxon>
        <taxon>Discoba</taxon>
        <taxon>Euglenozoa</taxon>
        <taxon>Kinetoplastea</taxon>
        <taxon>Metakinetoplastina</taxon>
        <taxon>Trypanosomatida</taxon>
        <taxon>Trypanosomatidae</taxon>
        <taxon>Leishmaniinae</taxon>
        <taxon>Porcisia</taxon>
    </lineage>
</organism>
<keyword evidence="2" id="KW-1185">Reference proteome</keyword>
<dbReference type="AlphaFoldDB" id="A0A836LJ16"/>
<comment type="caution">
    <text evidence="1">The sequence shown here is derived from an EMBL/GenBank/DDBJ whole genome shotgun (WGS) entry which is preliminary data.</text>
</comment>
<accession>A0A836LJ16</accession>
<dbReference type="GeneID" id="94293075"/>
<protein>
    <submittedName>
        <fullName evidence="1">Uncharacterized protein</fullName>
    </submittedName>
</protein>
<dbReference type="OrthoDB" id="265424at2759"/>
<evidence type="ECO:0000313" key="1">
    <source>
        <dbReference type="EMBL" id="KAG5510158.1"/>
    </source>
</evidence>
<dbReference type="KEGG" id="phet:94293075"/>
<evidence type="ECO:0000313" key="2">
    <source>
        <dbReference type="Proteomes" id="UP000674318"/>
    </source>
</evidence>
<dbReference type="RefSeq" id="XP_067759007.1">
    <property type="nucleotide sequence ID" value="XM_067902998.1"/>
</dbReference>
<name>A0A836LJ16_9TRYP</name>